<evidence type="ECO:0000313" key="4">
    <source>
        <dbReference type="WBParaSite" id="HPBE_0000976001-mRNA-1"/>
    </source>
</evidence>
<dbReference type="AlphaFoldDB" id="A0A183FQ03"/>
<dbReference type="Proteomes" id="UP000050761">
    <property type="component" value="Unassembled WGS sequence"/>
</dbReference>
<gene>
    <name evidence="2" type="ORF">HPBE_LOCUS9761</name>
</gene>
<protein>
    <submittedName>
        <fullName evidence="4">Protein-tyrosine-phosphatase</fullName>
    </submittedName>
</protein>
<name>A0A183FQ03_HELPZ</name>
<organism evidence="3 4">
    <name type="scientific">Heligmosomoides polygyrus</name>
    <name type="common">Parasitic roundworm</name>
    <dbReference type="NCBI Taxonomy" id="6339"/>
    <lineage>
        <taxon>Eukaryota</taxon>
        <taxon>Metazoa</taxon>
        <taxon>Ecdysozoa</taxon>
        <taxon>Nematoda</taxon>
        <taxon>Chromadorea</taxon>
        <taxon>Rhabditida</taxon>
        <taxon>Rhabditina</taxon>
        <taxon>Rhabditomorpha</taxon>
        <taxon>Strongyloidea</taxon>
        <taxon>Heligmosomidae</taxon>
        <taxon>Heligmosomoides</taxon>
    </lineage>
</organism>
<keyword evidence="3" id="KW-1185">Reference proteome</keyword>
<accession>A0A183FQ03</accession>
<accession>A0A3P7Y3K2</accession>
<dbReference type="WBParaSite" id="HPBE_0000976001-mRNA-1">
    <property type="protein sequence ID" value="HPBE_0000976001-mRNA-1"/>
    <property type="gene ID" value="HPBE_0000976001"/>
</dbReference>
<reference evidence="4" key="2">
    <citation type="submission" date="2019-09" db="UniProtKB">
        <authorList>
            <consortium name="WormBaseParasite"/>
        </authorList>
    </citation>
    <scope>IDENTIFICATION</scope>
</reference>
<dbReference type="OrthoDB" id="5858386at2759"/>
<reference evidence="2 3" key="1">
    <citation type="submission" date="2018-11" db="EMBL/GenBank/DDBJ databases">
        <authorList>
            <consortium name="Pathogen Informatics"/>
        </authorList>
    </citation>
    <scope>NUCLEOTIDE SEQUENCE [LARGE SCALE GENOMIC DNA]</scope>
</reference>
<dbReference type="EMBL" id="UZAH01026539">
    <property type="protein sequence ID" value="VDO82136.1"/>
    <property type="molecule type" value="Genomic_DNA"/>
</dbReference>
<evidence type="ECO:0000313" key="3">
    <source>
        <dbReference type="Proteomes" id="UP000050761"/>
    </source>
</evidence>
<feature type="compositionally biased region" description="Polar residues" evidence="1">
    <location>
        <begin position="67"/>
        <end position="78"/>
    </location>
</feature>
<feature type="region of interest" description="Disordered" evidence="1">
    <location>
        <begin position="50"/>
        <end position="78"/>
    </location>
</feature>
<sequence>MDSRTHMEANAQEEQFRSAFWLLNTGDLDMEAPLPPVTFDAVRAANEHDMFGSTSSNHSALGEQGQRPKSVTSEHTASQVPLDTLITASKSGFDLDTDDEEFELDSRTHTYDAYGHQMLFNGVVRLTLTPEGGPEQRLVFLVKKGADDTIVLGTNILDKIGDQASPTAQQRPKSRTISTQTGERDKVGMFNTRAQVGLPDLARSKPVRNMFELANVASIALHLHWGDDRKEAELLSKELRYLTIHGLAAAIQAHSKFCYTMAMARRTQITSQAPDDMPENPIMIALPKHFGRVLTDVFKPAMKLLVYSNFGDLAYQLQQQCISSAFVWVRPNEVQSTQRMLLVQQAVERHLQCGGTVDLFPTSFELSREKKC</sequence>
<proteinExistence type="predicted"/>
<evidence type="ECO:0000313" key="2">
    <source>
        <dbReference type="EMBL" id="VDO82136.1"/>
    </source>
</evidence>
<evidence type="ECO:0000256" key="1">
    <source>
        <dbReference type="SAM" id="MobiDB-lite"/>
    </source>
</evidence>